<dbReference type="GO" id="GO:0000155">
    <property type="term" value="F:phosphorelay sensor kinase activity"/>
    <property type="evidence" value="ECO:0007669"/>
    <property type="project" value="InterPro"/>
</dbReference>
<dbReference type="Gene3D" id="3.40.50.2300">
    <property type="match status" value="1"/>
</dbReference>
<evidence type="ECO:0000256" key="3">
    <source>
        <dbReference type="ARBA" id="ARBA00022553"/>
    </source>
</evidence>
<dbReference type="Gene3D" id="3.30.565.10">
    <property type="entry name" value="Histidine kinase-like ATPase, C-terminal domain"/>
    <property type="match status" value="1"/>
</dbReference>
<dbReference type="PROSITE" id="PS50109">
    <property type="entry name" value="HIS_KIN"/>
    <property type="match status" value="1"/>
</dbReference>
<dbReference type="SUPFAM" id="SSF55785">
    <property type="entry name" value="PYP-like sensor domain (PAS domain)"/>
    <property type="match status" value="1"/>
</dbReference>
<dbReference type="SUPFAM" id="SSF52172">
    <property type="entry name" value="CheY-like"/>
    <property type="match status" value="1"/>
</dbReference>
<sequence>MSETPTDSGPDAPGPMAAARTRVAVLEARVAELLARQERCELFFKHSVMGILIGDAAGQILDANPRVLALLGYTAGELCGKNIRDIVHPDDQRAVSVDAGPQAARLGRSFSIERRWRRKNGSWLPVQVDFSQLDAASGLFQVMVQDITARKAAEEATAAALALAETASQAKSAFLANMSHEIRTPLNGVMGMLQLLAGTPTTPEQADYLTTAMDSASGLLRILSDVLDISHLDSGRMVLADERFKLTEVLEPVAASFAHEAALKCLTFSRRVAPDTPAELRGDAGRVRQILYNLTANAIKYTPSGEVRLEVAPVPGESGADGVTLEFLVADTGIGIAPAMQEQVFEIFSQADPSVTRSYGGTGVGLAIVKGLTDLMGGRVTLCSQEGDGTEVRVRLRFARPGDAARACAAGTPPCLSGRRVLVVEDETINRLTIRAMLRKFDCEPAMAENGRQALALLAGEDFDCVLMDVQMPVMDGLTATRAIRQGEAGVRNPGVPIIALTAHAMDEDRHAAEAAGVTGYLIKPVDMDGLVRAMGEALGCGGGE</sequence>
<dbReference type="SUPFAM" id="SSF47384">
    <property type="entry name" value="Homodimeric domain of signal transducing histidine kinase"/>
    <property type="match status" value="1"/>
</dbReference>
<feature type="domain" description="Histidine kinase" evidence="5">
    <location>
        <begin position="177"/>
        <end position="400"/>
    </location>
</feature>
<evidence type="ECO:0000256" key="2">
    <source>
        <dbReference type="ARBA" id="ARBA00012438"/>
    </source>
</evidence>
<dbReference type="CDD" id="cd00130">
    <property type="entry name" value="PAS"/>
    <property type="match status" value="1"/>
</dbReference>
<evidence type="ECO:0000259" key="7">
    <source>
        <dbReference type="PROSITE" id="PS50112"/>
    </source>
</evidence>
<dbReference type="InterPro" id="IPR001789">
    <property type="entry name" value="Sig_transdc_resp-reg_receiver"/>
</dbReference>
<feature type="domain" description="Response regulatory" evidence="6">
    <location>
        <begin position="420"/>
        <end position="539"/>
    </location>
</feature>
<dbReference type="InterPro" id="IPR013655">
    <property type="entry name" value="PAS_fold_3"/>
</dbReference>
<accession>I2Q7H4</accession>
<dbReference type="PROSITE" id="PS50110">
    <property type="entry name" value="RESPONSE_REGULATORY"/>
    <property type="match status" value="1"/>
</dbReference>
<protein>
    <recommendedName>
        <fullName evidence="2">histidine kinase</fullName>
        <ecNumber evidence="2">2.7.13.3</ecNumber>
    </recommendedName>
</protein>
<dbReference type="InterPro" id="IPR000014">
    <property type="entry name" value="PAS"/>
</dbReference>
<evidence type="ECO:0000256" key="1">
    <source>
        <dbReference type="ARBA" id="ARBA00000085"/>
    </source>
</evidence>
<proteinExistence type="predicted"/>
<dbReference type="Gene3D" id="3.30.450.20">
    <property type="entry name" value="PAS domain"/>
    <property type="match status" value="1"/>
</dbReference>
<dbReference type="SMART" id="SM00387">
    <property type="entry name" value="HATPase_c"/>
    <property type="match status" value="1"/>
</dbReference>
<dbReference type="InterPro" id="IPR036890">
    <property type="entry name" value="HATPase_C_sf"/>
</dbReference>
<dbReference type="FunFam" id="3.30.565.10:FF:000010">
    <property type="entry name" value="Sensor histidine kinase RcsC"/>
    <property type="match status" value="1"/>
</dbReference>
<dbReference type="InterPro" id="IPR004358">
    <property type="entry name" value="Sig_transdc_His_kin-like_C"/>
</dbReference>
<comment type="catalytic activity">
    <reaction evidence="1">
        <text>ATP + protein L-histidine = ADP + protein N-phospho-L-histidine.</text>
        <dbReference type="EC" id="2.7.13.3"/>
    </reaction>
</comment>
<dbReference type="InterPro" id="IPR003594">
    <property type="entry name" value="HATPase_dom"/>
</dbReference>
<dbReference type="HOGENOM" id="CLU_000445_114_15_7"/>
<dbReference type="CDD" id="cd16922">
    <property type="entry name" value="HATPase_EvgS-ArcB-TorS-like"/>
    <property type="match status" value="1"/>
</dbReference>
<dbReference type="Gene3D" id="1.10.287.130">
    <property type="match status" value="1"/>
</dbReference>
<dbReference type="CDD" id="cd00082">
    <property type="entry name" value="HisKA"/>
    <property type="match status" value="1"/>
</dbReference>
<organism evidence="8">
    <name type="scientific">Desulfovibrio sp. U5L</name>
    <dbReference type="NCBI Taxonomy" id="596152"/>
    <lineage>
        <taxon>Bacteria</taxon>
        <taxon>Pseudomonadati</taxon>
        <taxon>Thermodesulfobacteriota</taxon>
        <taxon>Desulfovibrionia</taxon>
        <taxon>Desulfovibrionales</taxon>
        <taxon>Desulfovibrionaceae</taxon>
        <taxon>Desulfovibrio</taxon>
    </lineage>
</organism>
<dbReference type="NCBIfam" id="TIGR00229">
    <property type="entry name" value="sensory_box"/>
    <property type="match status" value="1"/>
</dbReference>
<reference evidence="8" key="1">
    <citation type="submission" date="2011-11" db="EMBL/GenBank/DDBJ databases">
        <title>Improved High-Quality Draft sequence of Desulfovibrio sp. U5L.</title>
        <authorList>
            <consortium name="US DOE Joint Genome Institute"/>
            <person name="Lucas S."/>
            <person name="Han J."/>
            <person name="Lapidus A."/>
            <person name="Cheng J.-F."/>
            <person name="Goodwin L."/>
            <person name="Pitluck S."/>
            <person name="Peters L."/>
            <person name="Ovchinnikova G."/>
            <person name="Held B."/>
            <person name="Detter J.C."/>
            <person name="Han C."/>
            <person name="Tapia R."/>
            <person name="Land M."/>
            <person name="Hauser L."/>
            <person name="Kyrpides N."/>
            <person name="Ivanova N."/>
            <person name="Pagani I."/>
            <person name="Gabster J."/>
            <person name="Walker C."/>
            <person name="Stolyar S."/>
            <person name="Stahl D."/>
            <person name="Arkin A."/>
            <person name="Dehal P."/>
            <person name="Hazen T."/>
            <person name="Woyke T."/>
        </authorList>
    </citation>
    <scope>NUCLEOTIDE SEQUENCE [LARGE SCALE GENOMIC DNA]</scope>
    <source>
        <strain evidence="8">U5L</strain>
    </source>
</reference>
<dbReference type="InterPro" id="IPR035965">
    <property type="entry name" value="PAS-like_dom_sf"/>
</dbReference>
<dbReference type="OrthoDB" id="219325at2"/>
<dbReference type="EMBL" id="JH600067">
    <property type="protein sequence ID" value="EIG55730.1"/>
    <property type="molecule type" value="Genomic_DNA"/>
</dbReference>
<name>I2Q7H4_9BACT</name>
<feature type="domain" description="PAS" evidence="7">
    <location>
        <begin position="36"/>
        <end position="95"/>
    </location>
</feature>
<evidence type="ECO:0000259" key="6">
    <source>
        <dbReference type="PROSITE" id="PS50110"/>
    </source>
</evidence>
<dbReference type="SMART" id="SM00448">
    <property type="entry name" value="REC"/>
    <property type="match status" value="1"/>
</dbReference>
<dbReference type="Pfam" id="PF02518">
    <property type="entry name" value="HATPase_c"/>
    <property type="match status" value="1"/>
</dbReference>
<dbReference type="eggNOG" id="COG0642">
    <property type="taxonomic scope" value="Bacteria"/>
</dbReference>
<dbReference type="InterPro" id="IPR011006">
    <property type="entry name" value="CheY-like_superfamily"/>
</dbReference>
<dbReference type="SUPFAM" id="SSF55874">
    <property type="entry name" value="ATPase domain of HSP90 chaperone/DNA topoisomerase II/histidine kinase"/>
    <property type="match status" value="1"/>
</dbReference>
<dbReference type="InterPro" id="IPR036097">
    <property type="entry name" value="HisK_dim/P_sf"/>
</dbReference>
<dbReference type="InterPro" id="IPR003661">
    <property type="entry name" value="HisK_dim/P_dom"/>
</dbReference>
<dbReference type="PROSITE" id="PS50112">
    <property type="entry name" value="PAS"/>
    <property type="match status" value="1"/>
</dbReference>
<dbReference type="AlphaFoldDB" id="I2Q7H4"/>
<evidence type="ECO:0000256" key="4">
    <source>
        <dbReference type="PROSITE-ProRule" id="PRU00169"/>
    </source>
</evidence>
<dbReference type="PANTHER" id="PTHR45339">
    <property type="entry name" value="HYBRID SIGNAL TRANSDUCTION HISTIDINE KINASE J"/>
    <property type="match status" value="1"/>
</dbReference>
<dbReference type="STRING" id="596152.DesU5LDRAFT_0005"/>
<dbReference type="SMART" id="SM00091">
    <property type="entry name" value="PAS"/>
    <property type="match status" value="1"/>
</dbReference>
<dbReference type="PRINTS" id="PR00344">
    <property type="entry name" value="BCTRLSENSOR"/>
</dbReference>
<dbReference type="CDD" id="cd17546">
    <property type="entry name" value="REC_hyHK_CKI1_RcsC-like"/>
    <property type="match status" value="1"/>
</dbReference>
<dbReference type="InterPro" id="IPR005467">
    <property type="entry name" value="His_kinase_dom"/>
</dbReference>
<keyword evidence="3 4" id="KW-0597">Phosphoprotein</keyword>
<feature type="modified residue" description="4-aspartylphosphate" evidence="4">
    <location>
        <position position="469"/>
    </location>
</feature>
<dbReference type="Pfam" id="PF00512">
    <property type="entry name" value="HisKA"/>
    <property type="match status" value="1"/>
</dbReference>
<evidence type="ECO:0000313" key="8">
    <source>
        <dbReference type="EMBL" id="EIG55730.1"/>
    </source>
</evidence>
<evidence type="ECO:0000259" key="5">
    <source>
        <dbReference type="PROSITE" id="PS50109"/>
    </source>
</evidence>
<dbReference type="Pfam" id="PF00072">
    <property type="entry name" value="Response_reg"/>
    <property type="match status" value="1"/>
</dbReference>
<dbReference type="SMART" id="SM00388">
    <property type="entry name" value="HisKA"/>
    <property type="match status" value="1"/>
</dbReference>
<dbReference type="PANTHER" id="PTHR45339:SF5">
    <property type="entry name" value="HISTIDINE KINASE"/>
    <property type="match status" value="1"/>
</dbReference>
<dbReference type="EC" id="2.7.13.3" evidence="2"/>
<dbReference type="Pfam" id="PF08447">
    <property type="entry name" value="PAS_3"/>
    <property type="match status" value="1"/>
</dbReference>
<gene>
    <name evidence="8" type="ORF">DesU5LDRAFT_0005</name>
</gene>